<comment type="caution">
    <text evidence="2">The sequence shown here is derived from an EMBL/GenBank/DDBJ whole genome shotgun (WGS) entry which is preliminary data.</text>
</comment>
<protein>
    <recommendedName>
        <fullName evidence="1">DUF2314 domain-containing protein</fullName>
    </recommendedName>
</protein>
<dbReference type="InterPro" id="IPR036770">
    <property type="entry name" value="Ankyrin_rpt-contain_sf"/>
</dbReference>
<evidence type="ECO:0000313" key="3">
    <source>
        <dbReference type="Proteomes" id="UP000075544"/>
    </source>
</evidence>
<dbReference type="Pfam" id="PF10077">
    <property type="entry name" value="DUF2314"/>
    <property type="match status" value="1"/>
</dbReference>
<evidence type="ECO:0000313" key="2">
    <source>
        <dbReference type="EMBL" id="KXZ68333.1"/>
    </source>
</evidence>
<sequence length="251" mass="29320">MNIRNTIFSNESPEMISAFNKAQKTFKYFWRELSWEYRRIIPAFDLAYVKCAFIQEHSDSSDSPLVEYMWISQIDFDGTTISGQLMNQPNYIDNVQAGEIIEQPFETIVDWMFLTQDQVYGGFTIQEYRKQLNDSERKEYDASWGINFGDPNNILFVYDQEEHPENLIEHPMCEKMLDSFLNFIQTNPTVIHERDDRGNQLLHREALAGNFLIIQALLQHNLDKSALNNQSMTASDLAHKMGWENIAKLLA</sequence>
<reference evidence="2 3" key="1">
    <citation type="journal article" date="2016" name="Sci. Rep.">
        <title>Genomic and phenotypic characterization of the species Acinetobacter venetianus.</title>
        <authorList>
            <person name="Fondi M."/>
            <person name="Maida I."/>
            <person name="Perrin E."/>
            <person name="Orlandini V."/>
            <person name="La Torre L."/>
            <person name="Bosi E."/>
            <person name="Negroni A."/>
            <person name="Zanaroli G."/>
            <person name="Fava F."/>
            <person name="Decorosi F."/>
            <person name="Giovannetti L."/>
            <person name="Viti C."/>
            <person name="Vaneechoutte M."/>
            <person name="Dijkshoorn L."/>
            <person name="Fani R."/>
        </authorList>
    </citation>
    <scope>NUCLEOTIDE SEQUENCE [LARGE SCALE GENOMIC DNA]</scope>
    <source>
        <strain evidence="2 3">LUH13518</strain>
    </source>
</reference>
<organism evidence="2 3">
    <name type="scientific">Acinetobacter venetianus</name>
    <dbReference type="NCBI Taxonomy" id="52133"/>
    <lineage>
        <taxon>Bacteria</taxon>
        <taxon>Pseudomonadati</taxon>
        <taxon>Pseudomonadota</taxon>
        <taxon>Gammaproteobacteria</taxon>
        <taxon>Moraxellales</taxon>
        <taxon>Moraxellaceae</taxon>
        <taxon>Acinetobacter</taxon>
    </lineage>
</organism>
<dbReference type="AlphaFoldDB" id="A0A150HPK4"/>
<proteinExistence type="predicted"/>
<dbReference type="Proteomes" id="UP000075544">
    <property type="component" value="Unassembled WGS sequence"/>
</dbReference>
<dbReference type="RefSeq" id="WP_061525581.1">
    <property type="nucleotide sequence ID" value="NZ_JRHX01000092.1"/>
</dbReference>
<dbReference type="PATRIC" id="fig|52133.19.peg.3107"/>
<gene>
    <name evidence="2" type="ORF">AVENLUH13518_03058</name>
</gene>
<name>A0A150HPK4_9GAMM</name>
<dbReference type="SUPFAM" id="SSF48403">
    <property type="entry name" value="Ankyrin repeat"/>
    <property type="match status" value="1"/>
</dbReference>
<dbReference type="EMBL" id="JRHX01000092">
    <property type="protein sequence ID" value="KXZ68333.1"/>
    <property type="molecule type" value="Genomic_DNA"/>
</dbReference>
<evidence type="ECO:0000259" key="1">
    <source>
        <dbReference type="Pfam" id="PF10077"/>
    </source>
</evidence>
<feature type="domain" description="DUF2314" evidence="1">
    <location>
        <begin position="14"/>
        <end position="148"/>
    </location>
</feature>
<accession>A0A150HPK4</accession>
<dbReference type="Gene3D" id="1.25.40.20">
    <property type="entry name" value="Ankyrin repeat-containing domain"/>
    <property type="match status" value="1"/>
</dbReference>
<dbReference type="InterPro" id="IPR018756">
    <property type="entry name" value="DUF2314"/>
</dbReference>